<dbReference type="GO" id="GO:0005886">
    <property type="term" value="C:plasma membrane"/>
    <property type="evidence" value="ECO:0007669"/>
    <property type="project" value="UniProtKB-SubCell"/>
</dbReference>
<comment type="similarity">
    <text evidence="2 6">Belongs to the SURF1 family.</text>
</comment>
<evidence type="ECO:0000256" key="1">
    <source>
        <dbReference type="ARBA" id="ARBA00004370"/>
    </source>
</evidence>
<dbReference type="Pfam" id="PF02104">
    <property type="entry name" value="SURF1"/>
    <property type="match status" value="1"/>
</dbReference>
<dbReference type="PROSITE" id="PS50895">
    <property type="entry name" value="SURF1"/>
    <property type="match status" value="1"/>
</dbReference>
<gene>
    <name evidence="7" type="ORF">CRD36_02740</name>
</gene>
<feature type="transmembrane region" description="Helical" evidence="6">
    <location>
        <begin position="12"/>
        <end position="31"/>
    </location>
</feature>
<keyword evidence="5 6" id="KW-0472">Membrane</keyword>
<keyword evidence="8" id="KW-1185">Reference proteome</keyword>
<evidence type="ECO:0000313" key="7">
    <source>
        <dbReference type="EMBL" id="PHZ85621.1"/>
    </source>
</evidence>
<dbReference type="InterPro" id="IPR002994">
    <property type="entry name" value="Surf1/Shy1"/>
</dbReference>
<dbReference type="PANTHER" id="PTHR23427:SF2">
    <property type="entry name" value="SURFEIT LOCUS PROTEIN 1"/>
    <property type="match status" value="1"/>
</dbReference>
<dbReference type="CDD" id="cd06662">
    <property type="entry name" value="SURF1"/>
    <property type="match status" value="1"/>
</dbReference>
<comment type="subcellular location">
    <subcellularLocation>
        <location evidence="6">Cell membrane</location>
        <topology evidence="6">Multi-pass membrane protein</topology>
    </subcellularLocation>
    <subcellularLocation>
        <location evidence="1">Membrane</location>
    </subcellularLocation>
</comment>
<dbReference type="InParanoid" id="A0A2G4YTG1"/>
<evidence type="ECO:0000256" key="2">
    <source>
        <dbReference type="ARBA" id="ARBA00007165"/>
    </source>
</evidence>
<sequence>MGFRGYHFRPRLWPTVMTIPMIIILCLLGNWQVERLAWKLDLIEKLESRYSLPSIKIPVNIEAPDDWLYRHVTVTGRFLHMREMPLYGAGPNGKPGYDLFTPLLQDDGNVVIINRGWVPEKLKEPASRPQTITNGEVTVTGVLRKSWKKERFAPDNDLVRNIWYYGDLNAMAKAQDLKNVFPMFVYADKAAEAGAYPMGGRTQLNIINNHLDYALTWYGLAVVLVIIFLIFHIRKAEPENDPF</sequence>
<evidence type="ECO:0000256" key="6">
    <source>
        <dbReference type="RuleBase" id="RU363076"/>
    </source>
</evidence>
<comment type="caution">
    <text evidence="7">The sequence shown here is derived from an EMBL/GenBank/DDBJ whole genome shotgun (WGS) entry which is preliminary data.</text>
</comment>
<evidence type="ECO:0000256" key="4">
    <source>
        <dbReference type="ARBA" id="ARBA00022989"/>
    </source>
</evidence>
<accession>A0A2G4YTG1</accession>
<dbReference type="EMBL" id="PDEM01000009">
    <property type="protein sequence ID" value="PHZ85621.1"/>
    <property type="molecule type" value="Genomic_DNA"/>
</dbReference>
<dbReference type="Proteomes" id="UP000229730">
    <property type="component" value="Unassembled WGS sequence"/>
</dbReference>
<dbReference type="AlphaFoldDB" id="A0A2G4YTG1"/>
<evidence type="ECO:0000256" key="3">
    <source>
        <dbReference type="ARBA" id="ARBA00022692"/>
    </source>
</evidence>
<reference evidence="7 8" key="1">
    <citation type="submission" date="2017-10" db="EMBL/GenBank/DDBJ databases">
        <title>Frigbacter circumglobatus gen. nov. sp. nov., isolated from sediment cultured in situ.</title>
        <authorList>
            <person name="Zhao Z."/>
        </authorList>
    </citation>
    <scope>NUCLEOTIDE SEQUENCE [LARGE SCALE GENOMIC DNA]</scope>
    <source>
        <strain evidence="7 8">ZYL</strain>
    </source>
</reference>
<proteinExistence type="inferred from homology"/>
<dbReference type="PANTHER" id="PTHR23427">
    <property type="entry name" value="SURFEIT LOCUS PROTEIN"/>
    <property type="match status" value="1"/>
</dbReference>
<dbReference type="InterPro" id="IPR045214">
    <property type="entry name" value="Surf1/Surf4"/>
</dbReference>
<keyword evidence="4 6" id="KW-1133">Transmembrane helix</keyword>
<name>A0A2G4YTG1_9PROT</name>
<feature type="transmembrane region" description="Helical" evidence="6">
    <location>
        <begin position="211"/>
        <end position="233"/>
    </location>
</feature>
<keyword evidence="6" id="KW-1003">Cell membrane</keyword>
<protein>
    <recommendedName>
        <fullName evidence="6">SURF1-like protein</fullName>
    </recommendedName>
</protein>
<dbReference type="OrthoDB" id="6079986at2"/>
<evidence type="ECO:0000256" key="5">
    <source>
        <dbReference type="ARBA" id="ARBA00023136"/>
    </source>
</evidence>
<keyword evidence="3 6" id="KW-0812">Transmembrane</keyword>
<evidence type="ECO:0000313" key="8">
    <source>
        <dbReference type="Proteomes" id="UP000229730"/>
    </source>
</evidence>
<organism evidence="7 8">
    <name type="scientific">Paremcibacter congregatus</name>
    <dbReference type="NCBI Taxonomy" id="2043170"/>
    <lineage>
        <taxon>Bacteria</taxon>
        <taxon>Pseudomonadati</taxon>
        <taxon>Pseudomonadota</taxon>
        <taxon>Alphaproteobacteria</taxon>
        <taxon>Emcibacterales</taxon>
        <taxon>Emcibacteraceae</taxon>
        <taxon>Paremcibacter</taxon>
    </lineage>
</organism>